<accession>A0A975B9Q1</accession>
<sequence>MTEEFKIKGEYIELIKLLKASGLCDTGGMAKLVVEDGLVYVDNHIEFRKHFKLRKGQVVMFQENRINIV</sequence>
<dbReference type="Proteomes" id="UP000663720">
    <property type="component" value="Chromosome"/>
</dbReference>
<keyword evidence="1" id="KW-0694">RNA-binding</keyword>
<dbReference type="InterPro" id="IPR036986">
    <property type="entry name" value="S4_RNA-bd_sf"/>
</dbReference>
<organism evidence="2 3">
    <name type="scientific">Desulfonema limicola</name>
    <dbReference type="NCBI Taxonomy" id="45656"/>
    <lineage>
        <taxon>Bacteria</taxon>
        <taxon>Pseudomonadati</taxon>
        <taxon>Thermodesulfobacteriota</taxon>
        <taxon>Desulfobacteria</taxon>
        <taxon>Desulfobacterales</taxon>
        <taxon>Desulfococcaceae</taxon>
        <taxon>Desulfonema</taxon>
    </lineage>
</organism>
<reference evidence="2" key="1">
    <citation type="journal article" date="2021" name="Microb. Physiol.">
        <title>Proteogenomic Insights into the Physiology of Marine, Sulfate-Reducing, Filamentous Desulfonema limicola and Desulfonema magnum.</title>
        <authorList>
            <person name="Schnaars V."/>
            <person name="Wohlbrand L."/>
            <person name="Scheve S."/>
            <person name="Hinrichs C."/>
            <person name="Reinhardt R."/>
            <person name="Rabus R."/>
        </authorList>
    </citation>
    <scope>NUCLEOTIDE SEQUENCE</scope>
    <source>
        <strain evidence="2">5ac10</strain>
    </source>
</reference>
<keyword evidence="3" id="KW-1185">Reference proteome</keyword>
<dbReference type="RefSeq" id="WP_207687595.1">
    <property type="nucleotide sequence ID" value="NZ_CP061799.1"/>
</dbReference>
<dbReference type="PROSITE" id="PS50889">
    <property type="entry name" value="S4"/>
    <property type="match status" value="1"/>
</dbReference>
<dbReference type="EMBL" id="CP061799">
    <property type="protein sequence ID" value="QTA81574.1"/>
    <property type="molecule type" value="Genomic_DNA"/>
</dbReference>
<evidence type="ECO:0000256" key="1">
    <source>
        <dbReference type="PROSITE-ProRule" id="PRU00182"/>
    </source>
</evidence>
<dbReference type="GO" id="GO:0003723">
    <property type="term" value="F:RNA binding"/>
    <property type="evidence" value="ECO:0007669"/>
    <property type="project" value="UniProtKB-KW"/>
</dbReference>
<dbReference type="AlphaFoldDB" id="A0A975B9Q1"/>
<protein>
    <submittedName>
        <fullName evidence="2">S4-domain-containing protein</fullName>
    </submittedName>
</protein>
<proteinExistence type="predicted"/>
<dbReference type="Pfam" id="PF13275">
    <property type="entry name" value="S4_2"/>
    <property type="match status" value="1"/>
</dbReference>
<name>A0A975B9Q1_9BACT</name>
<dbReference type="Gene3D" id="3.10.290.10">
    <property type="entry name" value="RNA-binding S4 domain"/>
    <property type="match status" value="1"/>
</dbReference>
<gene>
    <name evidence="2" type="ORF">dnl_39120</name>
</gene>
<dbReference type="SUPFAM" id="SSF55174">
    <property type="entry name" value="Alpha-L RNA-binding motif"/>
    <property type="match status" value="1"/>
</dbReference>
<evidence type="ECO:0000313" key="2">
    <source>
        <dbReference type="EMBL" id="QTA81574.1"/>
    </source>
</evidence>
<evidence type="ECO:0000313" key="3">
    <source>
        <dbReference type="Proteomes" id="UP000663720"/>
    </source>
</evidence>
<dbReference type="KEGG" id="dli:dnl_39120"/>